<dbReference type="Proteomes" id="UP000326877">
    <property type="component" value="Unassembled WGS sequence"/>
</dbReference>
<organism evidence="2">
    <name type="scientific">Petromyces alliaceus</name>
    <name type="common">Aspergillus alliaceus</name>
    <dbReference type="NCBI Taxonomy" id="209559"/>
    <lineage>
        <taxon>Eukaryota</taxon>
        <taxon>Fungi</taxon>
        <taxon>Dikarya</taxon>
        <taxon>Ascomycota</taxon>
        <taxon>Pezizomycotina</taxon>
        <taxon>Eurotiomycetes</taxon>
        <taxon>Eurotiomycetidae</taxon>
        <taxon>Eurotiales</taxon>
        <taxon>Aspergillaceae</taxon>
        <taxon>Aspergillus</taxon>
        <taxon>Aspergillus subgen. Circumdati</taxon>
    </lineage>
</organism>
<dbReference type="AlphaFoldDB" id="A0A5N7BYP7"/>
<proteinExistence type="predicted"/>
<name>A0A5N7BYP7_PETAA</name>
<reference evidence="2" key="1">
    <citation type="submission" date="2019-04" db="EMBL/GenBank/DDBJ databases">
        <title>Friends and foes A comparative genomics studyof 23 Aspergillus species from section Flavi.</title>
        <authorList>
            <consortium name="DOE Joint Genome Institute"/>
            <person name="Kjaerbolling I."/>
            <person name="Vesth T."/>
            <person name="Frisvad J.C."/>
            <person name="Nybo J.L."/>
            <person name="Theobald S."/>
            <person name="Kildgaard S."/>
            <person name="Isbrandt T."/>
            <person name="Kuo A."/>
            <person name="Sato A."/>
            <person name="Lyhne E.K."/>
            <person name="Kogle M.E."/>
            <person name="Wiebenga A."/>
            <person name="Kun R.S."/>
            <person name="Lubbers R.J."/>
            <person name="Makela M.R."/>
            <person name="Barry K."/>
            <person name="Chovatia M."/>
            <person name="Clum A."/>
            <person name="Daum C."/>
            <person name="Haridas S."/>
            <person name="He G."/>
            <person name="LaButti K."/>
            <person name="Lipzen A."/>
            <person name="Mondo S."/>
            <person name="Riley R."/>
            <person name="Salamov A."/>
            <person name="Simmons B.A."/>
            <person name="Magnuson J.K."/>
            <person name="Henrissat B."/>
            <person name="Mortensen U.H."/>
            <person name="Larsen T.O."/>
            <person name="Devries R.P."/>
            <person name="Grigoriev I.V."/>
            <person name="Machida M."/>
            <person name="Baker S.E."/>
            <person name="Andersen M.R."/>
        </authorList>
    </citation>
    <scope>NUCLEOTIDE SEQUENCE [LARGE SCALE GENOMIC DNA]</scope>
    <source>
        <strain evidence="2">IBT 14317</strain>
    </source>
</reference>
<sequence>MPRKRASSGFEPQSGQSKNPKTSNDASPQPKPRSNRWSAACVSANLDADYSGFVKKDYDYAFSYVSFYSDADGEPAEATKSKVRCDGGNKCFCNKPVLDHSEHPWVVTRAGLRKLANQHVHADSRNPDLFGMYVYNDFTGYGVVEVVQNLVLDFVEASGNWKEQWAVCEAMSLFLNGDAIAPMTSVDDGDCANDTFCLIGAMFLTMLAKLESQGLLGPDSEIKNLGMVMALYICTTSDMRQYGIAEGNDDKSNKVANFHDADAKISAYAKKYNIQLRGPSDIDSCVDDLDDVSLPRAGNDPWGWGAVFKQYEKRYGQQGKSKIGGNRFDITAMSATERKSKSFAKRDPLGKEELNAIKQGGILQIS</sequence>
<dbReference type="EMBL" id="ML735308">
    <property type="protein sequence ID" value="KAE8386607.1"/>
    <property type="molecule type" value="Genomic_DNA"/>
</dbReference>
<dbReference type="OrthoDB" id="10037289at2759"/>
<gene>
    <name evidence="2" type="ORF">BDV23DRAFT_175304</name>
</gene>
<evidence type="ECO:0000256" key="1">
    <source>
        <dbReference type="SAM" id="MobiDB-lite"/>
    </source>
</evidence>
<feature type="compositionally biased region" description="Polar residues" evidence="1">
    <location>
        <begin position="10"/>
        <end position="27"/>
    </location>
</feature>
<protein>
    <submittedName>
        <fullName evidence="2">Uncharacterized protein</fullName>
    </submittedName>
</protein>
<feature type="region of interest" description="Disordered" evidence="1">
    <location>
        <begin position="1"/>
        <end position="36"/>
    </location>
</feature>
<evidence type="ECO:0000313" key="2">
    <source>
        <dbReference type="EMBL" id="KAE8386607.1"/>
    </source>
</evidence>
<accession>A0A5N7BYP7</accession>